<dbReference type="STRING" id="29139.ENSVURP00010008175"/>
<organism evidence="3 4">
    <name type="scientific">Vombatus ursinus</name>
    <name type="common">Common wombat</name>
    <dbReference type="NCBI Taxonomy" id="29139"/>
    <lineage>
        <taxon>Eukaryota</taxon>
        <taxon>Metazoa</taxon>
        <taxon>Chordata</taxon>
        <taxon>Craniata</taxon>
        <taxon>Vertebrata</taxon>
        <taxon>Euteleostomi</taxon>
        <taxon>Mammalia</taxon>
        <taxon>Metatheria</taxon>
        <taxon>Diprotodontia</taxon>
        <taxon>Vombatidae</taxon>
        <taxon>Vombatus</taxon>
    </lineage>
</organism>
<keyword evidence="1" id="KW-0804">Transcription</keyword>
<dbReference type="GO" id="GO:0003678">
    <property type="term" value="F:DNA helicase activity"/>
    <property type="evidence" value="ECO:0007669"/>
    <property type="project" value="UniProtKB-EC"/>
</dbReference>
<dbReference type="OMA" id="ECALTCK"/>
<protein>
    <recommendedName>
        <fullName evidence="1">RuvB-like helicase</fullName>
        <ecNumber evidence="1">3.6.4.12</ecNumber>
    </recommendedName>
</protein>
<dbReference type="GO" id="GO:0006310">
    <property type="term" value="P:DNA recombination"/>
    <property type="evidence" value="ECO:0007669"/>
    <property type="project" value="UniProtKB-KW"/>
</dbReference>
<dbReference type="PANTHER" id="PTHR11093">
    <property type="entry name" value="RUVB-RELATED REPTIN AND PONTIN"/>
    <property type="match status" value="1"/>
</dbReference>
<feature type="domain" description="RuvB-like AAA-lid" evidence="2">
    <location>
        <begin position="17"/>
        <end position="58"/>
    </location>
</feature>
<dbReference type="GO" id="GO:0005524">
    <property type="term" value="F:ATP binding"/>
    <property type="evidence" value="ECO:0007669"/>
    <property type="project" value="UniProtKB-KW"/>
</dbReference>
<keyword evidence="1" id="KW-0067">ATP-binding</keyword>
<comment type="subcellular location">
    <subcellularLocation>
        <location evidence="1">Nucleus</location>
    </subcellularLocation>
</comment>
<dbReference type="Pfam" id="PF17856">
    <property type="entry name" value="TIP49_C"/>
    <property type="match status" value="1"/>
</dbReference>
<dbReference type="InterPro" id="IPR027238">
    <property type="entry name" value="RuvB-like"/>
</dbReference>
<accession>A0A4X2KFY8</accession>
<dbReference type="GO" id="GO:0016887">
    <property type="term" value="F:ATP hydrolysis activity"/>
    <property type="evidence" value="ECO:0007669"/>
    <property type="project" value="RHEA"/>
</dbReference>
<dbReference type="EC" id="3.6.4.12" evidence="1"/>
<proteinExistence type="inferred from homology"/>
<dbReference type="GO" id="GO:0006281">
    <property type="term" value="P:DNA repair"/>
    <property type="evidence" value="ECO:0007669"/>
    <property type="project" value="UniProtKB-KW"/>
</dbReference>
<dbReference type="GO" id="GO:0005634">
    <property type="term" value="C:nucleus"/>
    <property type="evidence" value="ECO:0007669"/>
    <property type="project" value="UniProtKB-SubCell"/>
</dbReference>
<dbReference type="Ensembl" id="ENSVURT00010009274.1">
    <property type="protein sequence ID" value="ENSVURP00010008175.1"/>
    <property type="gene ID" value="ENSVURG00010006331.1"/>
</dbReference>
<reference evidence="3" key="2">
    <citation type="submission" date="2025-08" db="UniProtKB">
        <authorList>
            <consortium name="Ensembl"/>
        </authorList>
    </citation>
    <scope>IDENTIFICATION</scope>
</reference>
<dbReference type="InterPro" id="IPR041048">
    <property type="entry name" value="RuvB-like_C"/>
</dbReference>
<comment type="catalytic activity">
    <reaction evidence="1">
        <text>ATP + H2O = ADP + phosphate + H(+)</text>
        <dbReference type="Rhea" id="RHEA:13065"/>
        <dbReference type="ChEBI" id="CHEBI:15377"/>
        <dbReference type="ChEBI" id="CHEBI:15378"/>
        <dbReference type="ChEBI" id="CHEBI:30616"/>
        <dbReference type="ChEBI" id="CHEBI:43474"/>
        <dbReference type="ChEBI" id="CHEBI:456216"/>
        <dbReference type="EC" id="3.6.4.12"/>
    </reaction>
</comment>
<keyword evidence="1" id="KW-0805">Transcription regulation</keyword>
<keyword evidence="1" id="KW-0547">Nucleotide-binding</keyword>
<name>A0A4X2KFY8_VOMUR</name>
<reference evidence="4" key="1">
    <citation type="submission" date="2018-12" db="EMBL/GenBank/DDBJ databases">
        <authorList>
            <person name="Yazar S."/>
        </authorList>
    </citation>
    <scope>NUCLEOTIDE SEQUENCE [LARGE SCALE GENOMIC DNA]</scope>
</reference>
<keyword evidence="4" id="KW-1185">Reference proteome</keyword>
<evidence type="ECO:0000313" key="3">
    <source>
        <dbReference type="Ensembl" id="ENSVURP00010008175.1"/>
    </source>
</evidence>
<keyword evidence="1" id="KW-0378">Hydrolase</keyword>
<evidence type="ECO:0000256" key="1">
    <source>
        <dbReference type="RuleBase" id="RU363048"/>
    </source>
</evidence>
<comment type="function">
    <text evidence="1">Proposed core component of the chromatin remodeling Ino80 complex which exhibits DNA- and nucleosome-activated ATPase activity and catalyzes ATP-dependent nucleosome sliding.</text>
</comment>
<reference evidence="3" key="3">
    <citation type="submission" date="2025-09" db="UniProtKB">
        <authorList>
            <consortium name="Ensembl"/>
        </authorList>
    </citation>
    <scope>IDENTIFICATION</scope>
</reference>
<dbReference type="Proteomes" id="UP000314987">
    <property type="component" value="Unassembled WGS sequence"/>
</dbReference>
<dbReference type="AlphaFoldDB" id="A0A4X2KFY8"/>
<keyword evidence="1" id="KW-0539">Nucleus</keyword>
<dbReference type="Gene3D" id="1.10.8.60">
    <property type="match status" value="1"/>
</dbReference>
<keyword evidence="1" id="KW-0347">Helicase</keyword>
<keyword evidence="1" id="KW-0233">DNA recombination</keyword>
<comment type="similarity">
    <text evidence="1">Belongs to the RuvB family.</text>
</comment>
<keyword evidence="1" id="KW-0234">DNA repair</keyword>
<sequence>MVIHTMLHTLQEMKQTIKIKAQTEGINVSEEALNHLGETSTKTTLRYSVQRLTPANLHQECALTCKHQRCKDGYF</sequence>
<evidence type="ECO:0000259" key="2">
    <source>
        <dbReference type="Pfam" id="PF17856"/>
    </source>
</evidence>
<keyword evidence="1" id="KW-0227">DNA damage</keyword>
<evidence type="ECO:0000313" key="4">
    <source>
        <dbReference type="Proteomes" id="UP000314987"/>
    </source>
</evidence>